<dbReference type="PANTHER" id="PTHR24148">
    <property type="entry name" value="ANKYRIN REPEAT DOMAIN-CONTAINING PROTEIN 39 HOMOLOG-RELATED"/>
    <property type="match status" value="1"/>
</dbReference>
<proteinExistence type="predicted"/>
<dbReference type="Proteomes" id="UP000245764">
    <property type="component" value="Chromosome 6"/>
</dbReference>
<dbReference type="InterPro" id="IPR052895">
    <property type="entry name" value="HetReg/Transcr_Mod"/>
</dbReference>
<feature type="region of interest" description="Disordered" evidence="1">
    <location>
        <begin position="184"/>
        <end position="235"/>
    </location>
</feature>
<feature type="region of interest" description="Disordered" evidence="1">
    <location>
        <begin position="307"/>
        <end position="331"/>
    </location>
</feature>
<dbReference type="Pfam" id="PF06985">
    <property type="entry name" value="HET"/>
    <property type="match status" value="1"/>
</dbReference>
<organism evidence="3 4">
    <name type="scientific">Zymoseptoria tritici ST99CH_1E4</name>
    <dbReference type="NCBI Taxonomy" id="1276532"/>
    <lineage>
        <taxon>Eukaryota</taxon>
        <taxon>Fungi</taxon>
        <taxon>Dikarya</taxon>
        <taxon>Ascomycota</taxon>
        <taxon>Pezizomycotina</taxon>
        <taxon>Dothideomycetes</taxon>
        <taxon>Dothideomycetidae</taxon>
        <taxon>Mycosphaerellales</taxon>
        <taxon>Mycosphaerellaceae</taxon>
        <taxon>Zymoseptoria</taxon>
    </lineage>
</organism>
<dbReference type="AlphaFoldDB" id="A0A2H1GK36"/>
<accession>A0A2H1GK36</accession>
<dbReference type="EMBL" id="LT854258">
    <property type="protein sequence ID" value="SMR53911.1"/>
    <property type="molecule type" value="Genomic_DNA"/>
</dbReference>
<dbReference type="InterPro" id="IPR010730">
    <property type="entry name" value="HET"/>
</dbReference>
<evidence type="ECO:0000313" key="4">
    <source>
        <dbReference type="Proteomes" id="UP000245764"/>
    </source>
</evidence>
<evidence type="ECO:0000256" key="1">
    <source>
        <dbReference type="SAM" id="MobiDB-lite"/>
    </source>
</evidence>
<sequence length="331" mass="36451">MLFQYANLAAGSLRLVRFHPSSISSNIHLVLEHQDRYYDEDVHYSVLAYDGSNTSDVKSITLQGRTKLVPRTLWEALNGMFDFHDTMGRFWIDYVSINMKDDEEKRVHQAQLPRIYASADRVLAWVDSTDGTFEEAFADVSSQTVGTEGRKAALEVLRSEESVKAVLDTPAMRSAKKIVLACGKQRTSSTMSDNKKTDSPSTKATKEAANTKLPSSPATFEDTYPTVSESRLRDSPEQITHKDYHEDFIVVSTTATPAPGELETNGKAYGSVGSVGVEGVEGGLSMRNEAARKGMVTEEDYVFVGGTEKEKKEVKGKKEGKGEKKEGGKNG</sequence>
<dbReference type="PANTHER" id="PTHR24148:SF64">
    <property type="entry name" value="HETEROKARYON INCOMPATIBILITY DOMAIN-CONTAINING PROTEIN"/>
    <property type="match status" value="1"/>
</dbReference>
<name>A0A2H1GK36_ZYMTR</name>
<evidence type="ECO:0000313" key="3">
    <source>
        <dbReference type="EMBL" id="SMR53911.1"/>
    </source>
</evidence>
<protein>
    <recommendedName>
        <fullName evidence="2">Heterokaryon incompatibility domain-containing protein</fullName>
    </recommendedName>
</protein>
<evidence type="ECO:0000259" key="2">
    <source>
        <dbReference type="Pfam" id="PF06985"/>
    </source>
</evidence>
<feature type="domain" description="Heterokaryon incompatibility" evidence="2">
    <location>
        <begin position="53"/>
        <end position="150"/>
    </location>
</feature>
<gene>
    <name evidence="3" type="ORF">ZT1E4_G6845</name>
</gene>
<reference evidence="4" key="1">
    <citation type="submission" date="2017-05" db="EMBL/GenBank/DDBJ databases">
        <authorList>
            <person name="Song R."/>
            <person name="Chenine A.L."/>
            <person name="Ruprecht R.M."/>
        </authorList>
    </citation>
    <scope>NUCLEOTIDE SEQUENCE [LARGE SCALE GENOMIC DNA]</scope>
</reference>